<protein>
    <submittedName>
        <fullName evidence="4">Exonuclease SbcC</fullName>
    </submittedName>
</protein>
<dbReference type="PANTHER" id="PTHR32114">
    <property type="entry name" value="ABC TRANSPORTER ABCH.3"/>
    <property type="match status" value="1"/>
</dbReference>
<evidence type="ECO:0000259" key="3">
    <source>
        <dbReference type="Pfam" id="PF13476"/>
    </source>
</evidence>
<dbReference type="Pfam" id="PF13558">
    <property type="entry name" value="SbcC_Walker_B"/>
    <property type="match status" value="1"/>
</dbReference>
<evidence type="ECO:0000256" key="2">
    <source>
        <dbReference type="SAM" id="MobiDB-lite"/>
    </source>
</evidence>
<dbReference type="PANTHER" id="PTHR32114:SF2">
    <property type="entry name" value="ABC TRANSPORTER ABCH.3"/>
    <property type="match status" value="1"/>
</dbReference>
<feature type="region of interest" description="Disordered" evidence="2">
    <location>
        <begin position="723"/>
        <end position="761"/>
    </location>
</feature>
<gene>
    <name evidence="4" type="ORF">SAMN05920897_103158</name>
</gene>
<dbReference type="GO" id="GO:0006302">
    <property type="term" value="P:double-strand break repair"/>
    <property type="evidence" value="ECO:0007669"/>
    <property type="project" value="InterPro"/>
</dbReference>
<dbReference type="Pfam" id="PF13476">
    <property type="entry name" value="AAA_23"/>
    <property type="match status" value="1"/>
</dbReference>
<dbReference type="InterPro" id="IPR027417">
    <property type="entry name" value="P-loop_NTPase"/>
</dbReference>
<feature type="coiled-coil region" evidence="1">
    <location>
        <begin position="386"/>
        <end position="450"/>
    </location>
</feature>
<dbReference type="GO" id="GO:0004527">
    <property type="term" value="F:exonuclease activity"/>
    <property type="evidence" value="ECO:0007669"/>
    <property type="project" value="UniProtKB-KW"/>
</dbReference>
<feature type="domain" description="Rad50/SbcC-type AAA" evidence="3">
    <location>
        <begin position="6"/>
        <end position="227"/>
    </location>
</feature>
<keyword evidence="1" id="KW-0175">Coiled coil</keyword>
<feature type="coiled-coil region" evidence="1">
    <location>
        <begin position="820"/>
        <end position="906"/>
    </location>
</feature>
<dbReference type="Proteomes" id="UP000186400">
    <property type="component" value="Unassembled WGS sequence"/>
</dbReference>
<name>A0A1N6PVY5_9SPIO</name>
<dbReference type="AlphaFoldDB" id="A0A1N6PVY5"/>
<reference evidence="4 5" key="1">
    <citation type="submission" date="2017-01" db="EMBL/GenBank/DDBJ databases">
        <authorList>
            <person name="Mah S.A."/>
            <person name="Swanson W.J."/>
            <person name="Moy G.W."/>
            <person name="Vacquier V.D."/>
        </authorList>
    </citation>
    <scope>NUCLEOTIDE SEQUENCE [LARGE SCALE GENOMIC DNA]</scope>
    <source>
        <strain evidence="4 5">ASpG1</strain>
    </source>
</reference>
<feature type="coiled-coil region" evidence="1">
    <location>
        <begin position="559"/>
        <end position="593"/>
    </location>
</feature>
<dbReference type="OrthoDB" id="9795626at2"/>
<dbReference type="Gene3D" id="3.40.50.300">
    <property type="entry name" value="P-loop containing nucleotide triphosphate hydrolases"/>
    <property type="match status" value="2"/>
</dbReference>
<keyword evidence="4" id="KW-0269">Exonuclease</keyword>
<sequence>MRILQIRFKNLNSLVGEWQIDLDHPDFVSDGIFAITGPTGAGKSTILDALCLALYGQTPRLSRISKSGNEIMSRQTGECFAEATFETQSGRFRCHWSQRRARKRSEGDLQPPKHEIARADSGEVLESSLRGVAGQIEAVTGMDFDRFTRSMLLAQGSFAAFLQAPPDERAPLLEQITGTEMYSQISRHVHERYREERIKMEQLQAETAGIVLLEPQEEQELLLKQKEGVDRQARLEAKLVQTEEARNWVTLVKGLKKEISDLSRETGQLQRDRESFQPDRDRLDRARAAASLEGAFAGLVSLRSEQKEDQKALAEGEASLPEAESLAAARAEALELAEQCVVEVRKEQEAAAPRLRSLRSLDYQCSTLEDGVRKKALSCQKHLRVVEDQERELVRLRQGVAVVEADLATIQTSLEENRQDQALLQELAGLEEQMKRLRLLRRDIIQKKEESAKYQAALKRAGADLETSRNERSARQEDLTKVAQTLQQARTGLDELLQGRFLREYRAEKESLQRELLLLRTIADLESHRTRLEDGTPCPLCGSRDHPFAAGNVPVPGETEQAIESLRSLIARAEEQEEKIRELEGAETGLREDLARREQKVARALHDEEMAQEGWAGLNRELERLGRDEQEGVSSLLESLAPLGITEVPRDDLAPLLSSLRKRRDAWQSQILKQEEQERRLSDLRSDLAARDAVLATQRKTLGEEQEHQRSLEEDLARARDERVAKYGSIDPDEEERRLETARDQAEKAERAAREGHDEARRNVQILGTRIDSLRERLSRRAPELEGRTREFLQALGNQGFSREDEFHAARLSPDERDFLAEKARNLDELALELRARQKDREQRLALESARNITEEPLDVLEQRCRDCTASLKDLQETLVNISYRLNEQRAARERQKERQKALDAQRTESRRWADLHELIGSADGKKYRNFAQGLTFEMMIGQANRQLQKMSDRYVLTRREGHPLELWVVDSYQAGEIRSTRNLSGGESFIVSLALALGLSRMASQKVRVDSLFLDEGFGTLDEEALDTALDTLGSLHQEGKLIGIISHVSALKERISTQIRVEPRTGGRSRILGPGCSGTTSP</sequence>
<keyword evidence="4" id="KW-0540">Nuclease</keyword>
<keyword evidence="5" id="KW-1185">Reference proteome</keyword>
<accession>A0A1N6PVY5</accession>
<dbReference type="RefSeq" id="WP_076487929.1">
    <property type="nucleotide sequence ID" value="NZ_FTMS01000003.1"/>
</dbReference>
<evidence type="ECO:0000256" key="1">
    <source>
        <dbReference type="SAM" id="Coils"/>
    </source>
</evidence>
<dbReference type="STRING" id="159291.SAMN05920897_103158"/>
<proteinExistence type="predicted"/>
<dbReference type="GO" id="GO:0016887">
    <property type="term" value="F:ATP hydrolysis activity"/>
    <property type="evidence" value="ECO:0007669"/>
    <property type="project" value="InterPro"/>
</dbReference>
<feature type="compositionally biased region" description="Basic and acidic residues" evidence="2">
    <location>
        <begin position="735"/>
        <end position="761"/>
    </location>
</feature>
<evidence type="ECO:0000313" key="4">
    <source>
        <dbReference type="EMBL" id="SIQ08500.1"/>
    </source>
</evidence>
<organism evidence="4 5">
    <name type="scientific">Alkalispirochaeta americana</name>
    <dbReference type="NCBI Taxonomy" id="159291"/>
    <lineage>
        <taxon>Bacteria</taxon>
        <taxon>Pseudomonadati</taxon>
        <taxon>Spirochaetota</taxon>
        <taxon>Spirochaetia</taxon>
        <taxon>Spirochaetales</taxon>
        <taxon>Spirochaetaceae</taxon>
        <taxon>Alkalispirochaeta</taxon>
    </lineage>
</organism>
<keyword evidence="4" id="KW-0378">Hydrolase</keyword>
<evidence type="ECO:0000313" key="5">
    <source>
        <dbReference type="Proteomes" id="UP000186400"/>
    </source>
</evidence>
<dbReference type="InterPro" id="IPR038729">
    <property type="entry name" value="Rad50/SbcC_AAA"/>
</dbReference>
<dbReference type="EMBL" id="FTMS01000003">
    <property type="protein sequence ID" value="SIQ08500.1"/>
    <property type="molecule type" value="Genomic_DNA"/>
</dbReference>
<dbReference type="SUPFAM" id="SSF52540">
    <property type="entry name" value="P-loop containing nucleoside triphosphate hydrolases"/>
    <property type="match status" value="1"/>
</dbReference>